<evidence type="ECO:0000256" key="1">
    <source>
        <dbReference type="ARBA" id="ARBA00006739"/>
    </source>
</evidence>
<dbReference type="InterPro" id="IPR029044">
    <property type="entry name" value="Nucleotide-diphossugar_trans"/>
</dbReference>
<reference evidence="10" key="1">
    <citation type="journal article" date="2019" name="Int. J. Syst. Evol. Microbiol.">
        <title>The Global Catalogue of Microorganisms (GCM) 10K type strain sequencing project: providing services to taxonomists for standard genome sequencing and annotation.</title>
        <authorList>
            <consortium name="The Broad Institute Genomics Platform"/>
            <consortium name="The Broad Institute Genome Sequencing Center for Infectious Disease"/>
            <person name="Wu L."/>
            <person name="Ma J."/>
        </authorList>
    </citation>
    <scope>NUCLEOTIDE SEQUENCE [LARGE SCALE GENOMIC DNA]</scope>
    <source>
        <strain evidence="10">JCM 18015</strain>
    </source>
</reference>
<evidence type="ECO:0008006" key="11">
    <source>
        <dbReference type="Google" id="ProtNLM"/>
    </source>
</evidence>
<dbReference type="Pfam" id="PF00535">
    <property type="entry name" value="Glycos_transf_2"/>
    <property type="match status" value="1"/>
</dbReference>
<dbReference type="InterPro" id="IPR011990">
    <property type="entry name" value="TPR-like_helical_dom_sf"/>
</dbReference>
<dbReference type="InterPro" id="IPR008397">
    <property type="entry name" value="Alginate_lyase_dom"/>
</dbReference>
<evidence type="ECO:0000256" key="5">
    <source>
        <dbReference type="ARBA" id="ARBA00023239"/>
    </source>
</evidence>
<keyword evidence="2" id="KW-0328">Glycosyltransferase</keyword>
<dbReference type="RefSeq" id="WP_259548840.1">
    <property type="nucleotide sequence ID" value="NZ_BAABHW010000003.1"/>
</dbReference>
<dbReference type="InterPro" id="IPR001173">
    <property type="entry name" value="Glyco_trans_2-like"/>
</dbReference>
<evidence type="ECO:0000313" key="10">
    <source>
        <dbReference type="Proteomes" id="UP001499910"/>
    </source>
</evidence>
<feature type="compositionally biased region" description="Basic and acidic residues" evidence="6">
    <location>
        <begin position="201"/>
        <end position="211"/>
    </location>
</feature>
<dbReference type="Gene3D" id="1.50.10.100">
    <property type="entry name" value="Chondroitin AC/alginate lyase"/>
    <property type="match status" value="1"/>
</dbReference>
<dbReference type="PANTHER" id="PTHR43685:SF5">
    <property type="entry name" value="GLYCOSYLTRANSFERASE EPSE-RELATED"/>
    <property type="match status" value="1"/>
</dbReference>
<name>A0ABP9LFX5_9RHOB</name>
<accession>A0ABP9LFX5</accession>
<dbReference type="SUPFAM" id="SSF53448">
    <property type="entry name" value="Nucleotide-diphospho-sugar transferases"/>
    <property type="match status" value="1"/>
</dbReference>
<dbReference type="Pfam" id="PF05426">
    <property type="entry name" value="Alginate_lyase"/>
    <property type="match status" value="1"/>
</dbReference>
<dbReference type="InterPro" id="IPR008929">
    <property type="entry name" value="Chondroitin_lyas"/>
</dbReference>
<dbReference type="Proteomes" id="UP001499910">
    <property type="component" value="Unassembled WGS sequence"/>
</dbReference>
<keyword evidence="3" id="KW-0808">Transferase</keyword>
<evidence type="ECO:0000256" key="2">
    <source>
        <dbReference type="ARBA" id="ARBA00022676"/>
    </source>
</evidence>
<feature type="domain" description="Glycosyltransferase 2-like" evidence="7">
    <location>
        <begin position="1151"/>
        <end position="1268"/>
    </location>
</feature>
<evidence type="ECO:0000256" key="3">
    <source>
        <dbReference type="ARBA" id="ARBA00022679"/>
    </source>
</evidence>
<dbReference type="InterPro" id="IPR050834">
    <property type="entry name" value="Glycosyltransf_2"/>
</dbReference>
<sequence length="1536" mass="172310">MTKSEKSGKTPAAKPSPHSFQTTGVYYKLAEKASEEHVVEIGWSSARTPAPVRAHEPVPEDLAAAWPTWPHPRKALTPRTGNNSPQPIGSVGVMFVALFGLNAEQIAGATASIQRRYRTARNFRPLFLTDNPDTSAFRHAGLTYEYFPKSVFGGEDRIALFEARFQRLWRKWRGSMLIDFSKAGFLSQRLSTYGELIDRETAPENRYDPRKARPAPPKPAPTDVIALQAAYRASGLDQEPDNFVLYRIIGNDLPPRHELGQTLRNVQFILENEPPLKLCEKRWVVNRIADPDQEAAVIALLERHGQPYLHIPFVLEDYAETDWDLCSFPDPAFFLHGRYDRMTEYDQKRAEAHAQRFKNNYVINNNGARNAALRDGRDRAKWVLPWDGNCFLTEAAWDEIVEGVTTRPYLKYFTVPMSRTLDNADLLDPHYSPEADEEPQILFRRDSEEEFNEAFYYGRRPKVELFYRLAIPGKWDAWADDAWDLPRADRSPDAGTTGQAGWVARLFSGQTQLEADKITGLRSRGEARISAISQMLERLDIEAMRLVYDPATLVAYDEEVVKALATADPKAPEHRVRDRLLAEAELALQRGPYSVTQKTTVAPSGDPHDYYHPAPYWWPNPATSNGMPFIFRDGERIPGTRLYEPDSARYDRTRLQQLFDDTTTLSLAWLASGREAYIAHAAQLIRTWFLDPATRMNPHLLYAQIRSQTMRDIGSKSGLIEMKDLYYFLDAVRLVERAGKLADAEKEAFRAWLREYAEWLQTSDQGVAEHDTSNNHGTCYDLQVGSIAAFLGDAALLQKTLFTSRERILEQFTKDGQQPHEMKRTQTAHYCCFNLQSWVNLASLADACGHALWTFEGPDGRGMAKAFDWLLPLLAQATWKYQQIEPFDRGRFLPLFYAARAAAGRSGGAQLSDSMQARPLFFPHDGIKPFWMLGRTPSKTGDTGAWKTLAGKLRRLEPSAFEMVAGTKGASREERDVPTLDKKLWGGFSANAIDALETVRDDPKSTEAEVNRAARILARWHFTHGDFAETLANVDRIGELGPTGDRERSLLKAYCLQKLDRTDEAAGLLRELLRVFPKDTGLCLAMAGIDTATEGDARTLGFSAWINRAYKNAGLPDFLAEDADAALSLRQTVQQSATQPDSHRRTGSVVSVIVPIDAPSPSLPLSLKSLRLQSWPHIEVIIVDHSGDPGVKGAITDAIGDDPRFLQVHLPVTTPSFEARNIALTHATGRFVTVQNPTDIAHPARLELQVTALEDEDVPAVVVQRACVTKEAQLLGGWFPNFSLVGPDRDSLMLSTERLRDYGGWDNAAVHPENYLIWRLKHVEGKDAVETVQPGVPIILTVAESSFDDPTHLEFPYGPRRDRLRALLRAARNLAFESDEAKPPAAISFPTLSVDEKLDCALVGDFSKGATAIDELRAFVAARVANGEKVGLFNWPDYHSTWREDLDPEIAEMVDGGQVAQISAFTRVAASRLILCNPYVIHNQVDGLPEFDVDEFEVLGDPGLNLAEFHTGVRRIMPTKEEIQSVFDFEFSWRAL</sequence>
<dbReference type="EMBL" id="BAABHW010000003">
    <property type="protein sequence ID" value="GAA5075610.1"/>
    <property type="molecule type" value="Genomic_DNA"/>
</dbReference>
<dbReference type="CDD" id="cd00761">
    <property type="entry name" value="Glyco_tranf_GTA_type"/>
    <property type="match status" value="1"/>
</dbReference>
<evidence type="ECO:0000259" key="8">
    <source>
        <dbReference type="Pfam" id="PF05426"/>
    </source>
</evidence>
<keyword evidence="4" id="KW-0732">Signal</keyword>
<keyword evidence="5" id="KW-0456">Lyase</keyword>
<dbReference type="Gene3D" id="3.90.550.10">
    <property type="entry name" value="Spore Coat Polysaccharide Biosynthesis Protein SpsA, Chain A"/>
    <property type="match status" value="1"/>
</dbReference>
<protein>
    <recommendedName>
        <fullName evidence="11">Glycosyltransferase</fullName>
    </recommendedName>
</protein>
<keyword evidence="10" id="KW-1185">Reference proteome</keyword>
<feature type="region of interest" description="Disordered" evidence="6">
    <location>
        <begin position="201"/>
        <end position="220"/>
    </location>
</feature>
<feature type="region of interest" description="Disordered" evidence="6">
    <location>
        <begin position="1"/>
        <end position="20"/>
    </location>
</feature>
<evidence type="ECO:0000256" key="6">
    <source>
        <dbReference type="SAM" id="MobiDB-lite"/>
    </source>
</evidence>
<evidence type="ECO:0000256" key="4">
    <source>
        <dbReference type="ARBA" id="ARBA00022729"/>
    </source>
</evidence>
<evidence type="ECO:0000313" key="9">
    <source>
        <dbReference type="EMBL" id="GAA5075610.1"/>
    </source>
</evidence>
<comment type="caution">
    <text evidence="9">The sequence shown here is derived from an EMBL/GenBank/DDBJ whole genome shotgun (WGS) entry which is preliminary data.</text>
</comment>
<dbReference type="SUPFAM" id="SSF48230">
    <property type="entry name" value="Chondroitin AC/alginate lyase"/>
    <property type="match status" value="1"/>
</dbReference>
<organism evidence="9 10">
    <name type="scientific">[Roseibacterium] beibuensis</name>
    <dbReference type="NCBI Taxonomy" id="1193142"/>
    <lineage>
        <taxon>Bacteria</taxon>
        <taxon>Pseudomonadati</taxon>
        <taxon>Pseudomonadota</taxon>
        <taxon>Alphaproteobacteria</taxon>
        <taxon>Rhodobacterales</taxon>
        <taxon>Roseobacteraceae</taxon>
        <taxon>Roseicyclus</taxon>
    </lineage>
</organism>
<dbReference type="Gene3D" id="1.25.40.10">
    <property type="entry name" value="Tetratricopeptide repeat domain"/>
    <property type="match status" value="1"/>
</dbReference>
<evidence type="ECO:0000259" key="7">
    <source>
        <dbReference type="Pfam" id="PF00535"/>
    </source>
</evidence>
<dbReference type="PANTHER" id="PTHR43685">
    <property type="entry name" value="GLYCOSYLTRANSFERASE"/>
    <property type="match status" value="1"/>
</dbReference>
<gene>
    <name evidence="9" type="ORF">GCM10023209_23750</name>
</gene>
<comment type="similarity">
    <text evidence="1">Belongs to the glycosyltransferase 2 family.</text>
</comment>
<proteinExistence type="inferred from homology"/>
<feature type="domain" description="Alginate lyase" evidence="8">
    <location>
        <begin position="594"/>
        <end position="874"/>
    </location>
</feature>